<dbReference type="InterPro" id="IPR051474">
    <property type="entry name" value="Anti-sigma-K/W_factor"/>
</dbReference>
<comment type="subcellular location">
    <subcellularLocation>
        <location evidence="2">Cell membrane</location>
    </subcellularLocation>
    <subcellularLocation>
        <location evidence="1">Membrane</location>
        <topology evidence="1">Single-pass membrane protein</topology>
    </subcellularLocation>
</comment>
<keyword evidence="14" id="KW-1185">Reference proteome</keyword>
<proteinExistence type="predicted"/>
<feature type="domain" description="Anti-sigma K factor RskA C-terminal" evidence="12">
    <location>
        <begin position="106"/>
        <end position="247"/>
    </location>
</feature>
<dbReference type="GO" id="GO:0006417">
    <property type="term" value="P:regulation of translation"/>
    <property type="evidence" value="ECO:0007669"/>
    <property type="project" value="TreeGrafter"/>
</dbReference>
<name>A0A9W6L7K6_9PSEU</name>
<keyword evidence="7" id="KW-0472">Membrane</keyword>
<dbReference type="GO" id="GO:0005886">
    <property type="term" value="C:plasma membrane"/>
    <property type="evidence" value="ECO:0007669"/>
    <property type="project" value="UniProtKB-SubCell"/>
</dbReference>
<evidence type="ECO:0000256" key="8">
    <source>
        <dbReference type="ARBA" id="ARBA00023163"/>
    </source>
</evidence>
<evidence type="ECO:0000256" key="3">
    <source>
        <dbReference type="ARBA" id="ARBA00022475"/>
    </source>
</evidence>
<evidence type="ECO:0000256" key="1">
    <source>
        <dbReference type="ARBA" id="ARBA00004167"/>
    </source>
</evidence>
<evidence type="ECO:0000256" key="11">
    <source>
        <dbReference type="SAM" id="MobiDB-lite"/>
    </source>
</evidence>
<keyword evidence="5" id="KW-1133">Transmembrane helix</keyword>
<evidence type="ECO:0000256" key="9">
    <source>
        <dbReference type="ARBA" id="ARBA00029829"/>
    </source>
</evidence>
<reference evidence="13" key="1">
    <citation type="journal article" date="2014" name="Int. J. Syst. Evol. Microbiol.">
        <title>Complete genome sequence of Corynebacterium casei LMG S-19264T (=DSM 44701T), isolated from a smear-ripened cheese.</title>
        <authorList>
            <consortium name="US DOE Joint Genome Institute (JGI-PGF)"/>
            <person name="Walter F."/>
            <person name="Albersmeier A."/>
            <person name="Kalinowski J."/>
            <person name="Ruckert C."/>
        </authorList>
    </citation>
    <scope>NUCLEOTIDE SEQUENCE</scope>
    <source>
        <strain evidence="13">VKM Ac-1069</strain>
    </source>
</reference>
<dbReference type="EMBL" id="BSFQ01000031">
    <property type="protein sequence ID" value="GLL14370.1"/>
    <property type="molecule type" value="Genomic_DNA"/>
</dbReference>
<organism evidence="13 14">
    <name type="scientific">Pseudonocardia halophobica</name>
    <dbReference type="NCBI Taxonomy" id="29401"/>
    <lineage>
        <taxon>Bacteria</taxon>
        <taxon>Bacillati</taxon>
        <taxon>Actinomycetota</taxon>
        <taxon>Actinomycetes</taxon>
        <taxon>Pseudonocardiales</taxon>
        <taxon>Pseudonocardiaceae</taxon>
        <taxon>Pseudonocardia</taxon>
    </lineage>
</organism>
<gene>
    <name evidence="13" type="ORF">GCM10017577_55170</name>
</gene>
<evidence type="ECO:0000256" key="4">
    <source>
        <dbReference type="ARBA" id="ARBA00022692"/>
    </source>
</evidence>
<dbReference type="InterPro" id="IPR018764">
    <property type="entry name" value="RskA_C"/>
</dbReference>
<evidence type="ECO:0000256" key="2">
    <source>
        <dbReference type="ARBA" id="ARBA00004236"/>
    </source>
</evidence>
<comment type="caution">
    <text evidence="13">The sequence shown here is derived from an EMBL/GenBank/DDBJ whole genome shotgun (WGS) entry which is preliminary data.</text>
</comment>
<accession>A0A9W6L7K6</accession>
<evidence type="ECO:0000256" key="10">
    <source>
        <dbReference type="ARBA" id="ARBA00030803"/>
    </source>
</evidence>
<dbReference type="PANTHER" id="PTHR37461:SF1">
    <property type="entry name" value="ANTI-SIGMA-K FACTOR RSKA"/>
    <property type="match status" value="1"/>
</dbReference>
<dbReference type="PANTHER" id="PTHR37461">
    <property type="entry name" value="ANTI-SIGMA-K FACTOR RSKA"/>
    <property type="match status" value="1"/>
</dbReference>
<keyword evidence="4" id="KW-0812">Transmembrane</keyword>
<evidence type="ECO:0000256" key="7">
    <source>
        <dbReference type="ARBA" id="ARBA00023136"/>
    </source>
</evidence>
<keyword evidence="6" id="KW-0805">Transcription regulation</keyword>
<dbReference type="Proteomes" id="UP001143463">
    <property type="component" value="Unassembled WGS sequence"/>
</dbReference>
<dbReference type="Pfam" id="PF10099">
    <property type="entry name" value="RskA_C"/>
    <property type="match status" value="1"/>
</dbReference>
<dbReference type="RefSeq" id="WP_037046829.1">
    <property type="nucleotide sequence ID" value="NZ_BAAAUZ010000007.1"/>
</dbReference>
<feature type="region of interest" description="Disordered" evidence="11">
    <location>
        <begin position="78"/>
        <end position="97"/>
    </location>
</feature>
<protein>
    <recommendedName>
        <fullName evidence="10">Regulator of SigK</fullName>
    </recommendedName>
    <alternativeName>
        <fullName evidence="9">Sigma-K anti-sigma factor RskA</fullName>
    </alternativeName>
</protein>
<keyword evidence="8" id="KW-0804">Transcription</keyword>
<evidence type="ECO:0000313" key="14">
    <source>
        <dbReference type="Proteomes" id="UP001143463"/>
    </source>
</evidence>
<dbReference type="AlphaFoldDB" id="A0A9W6L7K6"/>
<evidence type="ECO:0000313" key="13">
    <source>
        <dbReference type="EMBL" id="GLL14370.1"/>
    </source>
</evidence>
<sequence>MSTAAPPCPMSRQVAGFALHALEPDEELAVRAHLGRCPECTVALRRHDAVLAGVARTVPPVPPPAGLRDRILHAARRDFPPGLPAGVDPPSEEPRPRWSRRRWWGVAAAAACVIAVGGLAGQTADLHEQRDAEVAQARDLGRLVTGLDAPGSTHATLADGHGRPVAAVVTGAGIRRVVVADLPTNDRAGSVYVLWGVGAPTGAAPVPLGTFDATSGHTDVTTLPAGGTFTAYAVSLEPGRVAPATPSRVVASGQVV</sequence>
<evidence type="ECO:0000256" key="5">
    <source>
        <dbReference type="ARBA" id="ARBA00022989"/>
    </source>
</evidence>
<dbReference type="InterPro" id="IPR041916">
    <property type="entry name" value="Anti_sigma_zinc_sf"/>
</dbReference>
<dbReference type="GO" id="GO:0016989">
    <property type="term" value="F:sigma factor antagonist activity"/>
    <property type="evidence" value="ECO:0007669"/>
    <property type="project" value="TreeGrafter"/>
</dbReference>
<dbReference type="Gene3D" id="1.10.10.1320">
    <property type="entry name" value="Anti-sigma factor, zinc-finger domain"/>
    <property type="match status" value="1"/>
</dbReference>
<evidence type="ECO:0000259" key="12">
    <source>
        <dbReference type="Pfam" id="PF10099"/>
    </source>
</evidence>
<keyword evidence="3" id="KW-1003">Cell membrane</keyword>
<reference evidence="13" key="2">
    <citation type="submission" date="2023-01" db="EMBL/GenBank/DDBJ databases">
        <authorList>
            <person name="Sun Q."/>
            <person name="Evtushenko L."/>
        </authorList>
    </citation>
    <scope>NUCLEOTIDE SEQUENCE</scope>
    <source>
        <strain evidence="13">VKM Ac-1069</strain>
    </source>
</reference>
<evidence type="ECO:0000256" key="6">
    <source>
        <dbReference type="ARBA" id="ARBA00023015"/>
    </source>
</evidence>